<dbReference type="EMBL" id="JAIWYP010000009">
    <property type="protein sequence ID" value="KAH3768393.1"/>
    <property type="molecule type" value="Genomic_DNA"/>
</dbReference>
<protein>
    <submittedName>
        <fullName evidence="1">Uncharacterized protein</fullName>
    </submittedName>
</protein>
<organism evidence="1 2">
    <name type="scientific">Dreissena polymorpha</name>
    <name type="common">Zebra mussel</name>
    <name type="synonym">Mytilus polymorpha</name>
    <dbReference type="NCBI Taxonomy" id="45954"/>
    <lineage>
        <taxon>Eukaryota</taxon>
        <taxon>Metazoa</taxon>
        <taxon>Spiralia</taxon>
        <taxon>Lophotrochozoa</taxon>
        <taxon>Mollusca</taxon>
        <taxon>Bivalvia</taxon>
        <taxon>Autobranchia</taxon>
        <taxon>Heteroconchia</taxon>
        <taxon>Euheterodonta</taxon>
        <taxon>Imparidentia</taxon>
        <taxon>Neoheterodontei</taxon>
        <taxon>Myida</taxon>
        <taxon>Dreissenoidea</taxon>
        <taxon>Dreissenidae</taxon>
        <taxon>Dreissena</taxon>
    </lineage>
</organism>
<evidence type="ECO:0000313" key="1">
    <source>
        <dbReference type="EMBL" id="KAH3768393.1"/>
    </source>
</evidence>
<evidence type="ECO:0000313" key="2">
    <source>
        <dbReference type="Proteomes" id="UP000828390"/>
    </source>
</evidence>
<sequence>MNLKSAVGRAQDGQSGFVSTSLIWPSHGCIGDMGAIRLCEYEPHLAKSWFYRGYGGNQAL</sequence>
<proteinExistence type="predicted"/>
<dbReference type="AlphaFoldDB" id="A0A9D4IDS5"/>
<comment type="caution">
    <text evidence="1">The sequence shown here is derived from an EMBL/GenBank/DDBJ whole genome shotgun (WGS) entry which is preliminary data.</text>
</comment>
<keyword evidence="2" id="KW-1185">Reference proteome</keyword>
<accession>A0A9D4IDS5</accession>
<reference evidence="1" key="2">
    <citation type="submission" date="2020-11" db="EMBL/GenBank/DDBJ databases">
        <authorList>
            <person name="McCartney M.A."/>
            <person name="Auch B."/>
            <person name="Kono T."/>
            <person name="Mallez S."/>
            <person name="Becker A."/>
            <person name="Gohl D.M."/>
            <person name="Silverstein K.A.T."/>
            <person name="Koren S."/>
            <person name="Bechman K.B."/>
            <person name="Herman A."/>
            <person name="Abrahante J.E."/>
            <person name="Garbe J."/>
        </authorList>
    </citation>
    <scope>NUCLEOTIDE SEQUENCE</scope>
    <source>
        <strain evidence="1">Duluth1</strain>
        <tissue evidence="1">Whole animal</tissue>
    </source>
</reference>
<dbReference type="Proteomes" id="UP000828390">
    <property type="component" value="Unassembled WGS sequence"/>
</dbReference>
<reference evidence="1" key="1">
    <citation type="journal article" date="2019" name="bioRxiv">
        <title>The Genome of the Zebra Mussel, Dreissena polymorpha: A Resource for Invasive Species Research.</title>
        <authorList>
            <person name="McCartney M.A."/>
            <person name="Auch B."/>
            <person name="Kono T."/>
            <person name="Mallez S."/>
            <person name="Zhang Y."/>
            <person name="Obille A."/>
            <person name="Becker A."/>
            <person name="Abrahante J.E."/>
            <person name="Garbe J."/>
            <person name="Badalamenti J.P."/>
            <person name="Herman A."/>
            <person name="Mangelson H."/>
            <person name="Liachko I."/>
            <person name="Sullivan S."/>
            <person name="Sone E.D."/>
            <person name="Koren S."/>
            <person name="Silverstein K.A.T."/>
            <person name="Beckman K.B."/>
            <person name="Gohl D.M."/>
        </authorList>
    </citation>
    <scope>NUCLEOTIDE SEQUENCE</scope>
    <source>
        <strain evidence="1">Duluth1</strain>
        <tissue evidence="1">Whole animal</tissue>
    </source>
</reference>
<name>A0A9D4IDS5_DREPO</name>
<gene>
    <name evidence="1" type="ORF">DPMN_169605</name>
</gene>